<evidence type="ECO:0000313" key="2">
    <source>
        <dbReference type="EMBL" id="PMD26882.1"/>
    </source>
</evidence>
<sequence length="241" mass="26911">MVPFEGDIAQTLVMGRGQQSDFVFVDIVEPTLPDITVPKDLIEEDSSSIQTYQILETPVEEESPIQEYPVPEIPVEEAVLEPVDEAPRAATPEPGPFCDEPEPASGEAETHNFCLVSWDTSRKGRQKQKAVLTFDLPSLVEDYPAKASVEEPLAEVKAYPVECIVELSSPPEPEPNECIVEENPVPEPEPVDETYLEGDIFSPKKSKKRGKKSNQEFWKTFDEPIIEVEPAHKLEPVIKKT</sequence>
<reference evidence="2 3" key="1">
    <citation type="submission" date="2016-05" db="EMBL/GenBank/DDBJ databases">
        <title>A degradative enzymes factory behind the ericoid mycorrhizal symbiosis.</title>
        <authorList>
            <consortium name="DOE Joint Genome Institute"/>
            <person name="Martino E."/>
            <person name="Morin E."/>
            <person name="Grelet G."/>
            <person name="Kuo A."/>
            <person name="Kohler A."/>
            <person name="Daghino S."/>
            <person name="Barry K."/>
            <person name="Choi C."/>
            <person name="Cichocki N."/>
            <person name="Clum A."/>
            <person name="Copeland A."/>
            <person name="Hainaut M."/>
            <person name="Haridas S."/>
            <person name="Labutti K."/>
            <person name="Lindquist E."/>
            <person name="Lipzen A."/>
            <person name="Khouja H.-R."/>
            <person name="Murat C."/>
            <person name="Ohm R."/>
            <person name="Olson A."/>
            <person name="Spatafora J."/>
            <person name="Veneault-Fourrey C."/>
            <person name="Henrissat B."/>
            <person name="Grigoriev I."/>
            <person name="Martin F."/>
            <person name="Perotto S."/>
        </authorList>
    </citation>
    <scope>NUCLEOTIDE SEQUENCE [LARGE SCALE GENOMIC DNA]</scope>
    <source>
        <strain evidence="2 3">UAMH 7357</strain>
    </source>
</reference>
<dbReference type="EMBL" id="KZ613467">
    <property type="protein sequence ID" value="PMD26882.1"/>
    <property type="molecule type" value="Genomic_DNA"/>
</dbReference>
<name>A0A2J6QKT2_9HELO</name>
<dbReference type="OrthoDB" id="3559448at2759"/>
<feature type="region of interest" description="Disordered" evidence="1">
    <location>
        <begin position="170"/>
        <end position="193"/>
    </location>
</feature>
<gene>
    <name evidence="2" type="ORF">NA56DRAFT_299145</name>
</gene>
<proteinExistence type="predicted"/>
<accession>A0A2J6QKT2</accession>
<dbReference type="AlphaFoldDB" id="A0A2J6QKT2"/>
<evidence type="ECO:0000313" key="3">
    <source>
        <dbReference type="Proteomes" id="UP000235672"/>
    </source>
</evidence>
<keyword evidence="3" id="KW-1185">Reference proteome</keyword>
<dbReference type="Proteomes" id="UP000235672">
    <property type="component" value="Unassembled WGS sequence"/>
</dbReference>
<organism evidence="2 3">
    <name type="scientific">Hyaloscypha hepaticicola</name>
    <dbReference type="NCBI Taxonomy" id="2082293"/>
    <lineage>
        <taxon>Eukaryota</taxon>
        <taxon>Fungi</taxon>
        <taxon>Dikarya</taxon>
        <taxon>Ascomycota</taxon>
        <taxon>Pezizomycotina</taxon>
        <taxon>Leotiomycetes</taxon>
        <taxon>Helotiales</taxon>
        <taxon>Hyaloscyphaceae</taxon>
        <taxon>Hyaloscypha</taxon>
    </lineage>
</organism>
<evidence type="ECO:0000256" key="1">
    <source>
        <dbReference type="SAM" id="MobiDB-lite"/>
    </source>
</evidence>
<protein>
    <submittedName>
        <fullName evidence="2">Uncharacterized protein</fullName>
    </submittedName>
</protein>